<evidence type="ECO:0000256" key="4">
    <source>
        <dbReference type="ARBA" id="ARBA00022538"/>
    </source>
</evidence>
<organism evidence="11 12">
    <name type="scientific">Pseudodesulfovibrio senegalensis</name>
    <dbReference type="NCBI Taxonomy" id="1721087"/>
    <lineage>
        <taxon>Bacteria</taxon>
        <taxon>Pseudomonadati</taxon>
        <taxon>Thermodesulfobacteriota</taxon>
        <taxon>Desulfovibrionia</taxon>
        <taxon>Desulfovibrionales</taxon>
        <taxon>Desulfovibrionaceae</taxon>
    </lineage>
</organism>
<protein>
    <submittedName>
        <fullName evidence="11">Portal protein</fullName>
    </submittedName>
</protein>
<feature type="transmembrane region" description="Helical" evidence="8">
    <location>
        <begin position="54"/>
        <end position="72"/>
    </location>
</feature>
<name>A0A6N6N4P4_9BACT</name>
<comment type="similarity">
    <text evidence="2">Belongs to the monovalent cation:proton antiporter 2 (CPA2) transporter (TC 2.A.37) family.</text>
</comment>
<dbReference type="Gene3D" id="3.40.50.720">
    <property type="entry name" value="NAD(P)-binding Rossmann-like Domain"/>
    <property type="match status" value="1"/>
</dbReference>
<keyword evidence="6 8" id="KW-1133">Transmembrane helix</keyword>
<dbReference type="PANTHER" id="PTHR42751">
    <property type="entry name" value="SODIUM/HYDROGEN EXCHANGER FAMILY/TRKA DOMAIN PROTEIN"/>
    <property type="match status" value="1"/>
</dbReference>
<dbReference type="PANTHER" id="PTHR42751:SF3">
    <property type="entry name" value="SODIUM_GLUTAMATE SYMPORTER"/>
    <property type="match status" value="1"/>
</dbReference>
<dbReference type="Gene3D" id="3.30.70.1450">
    <property type="entry name" value="Regulator of K+ conductance, C-terminal domain"/>
    <property type="match status" value="1"/>
</dbReference>
<dbReference type="GO" id="GO:0008324">
    <property type="term" value="F:monoatomic cation transmembrane transporter activity"/>
    <property type="evidence" value="ECO:0007669"/>
    <property type="project" value="InterPro"/>
</dbReference>
<dbReference type="InterPro" id="IPR006153">
    <property type="entry name" value="Cation/H_exchanger_TM"/>
</dbReference>
<dbReference type="InterPro" id="IPR003148">
    <property type="entry name" value="RCK_N"/>
</dbReference>
<dbReference type="Pfam" id="PF00999">
    <property type="entry name" value="Na_H_Exchanger"/>
    <property type="match status" value="1"/>
</dbReference>
<evidence type="ECO:0000256" key="7">
    <source>
        <dbReference type="ARBA" id="ARBA00023136"/>
    </source>
</evidence>
<dbReference type="SUPFAM" id="SSF116726">
    <property type="entry name" value="TrkA C-terminal domain-like"/>
    <property type="match status" value="1"/>
</dbReference>
<dbReference type="AlphaFoldDB" id="A0A6N6N4P4"/>
<feature type="domain" description="RCK N-terminal" evidence="9">
    <location>
        <begin position="402"/>
        <end position="520"/>
    </location>
</feature>
<proteinExistence type="inferred from homology"/>
<dbReference type="InterPro" id="IPR036721">
    <property type="entry name" value="RCK_C_sf"/>
</dbReference>
<gene>
    <name evidence="11" type="ORF">F8A88_08880</name>
</gene>
<evidence type="ECO:0000256" key="3">
    <source>
        <dbReference type="ARBA" id="ARBA00022448"/>
    </source>
</evidence>
<evidence type="ECO:0000256" key="8">
    <source>
        <dbReference type="SAM" id="Phobius"/>
    </source>
</evidence>
<dbReference type="InterPro" id="IPR006037">
    <property type="entry name" value="RCK_C"/>
</dbReference>
<feature type="transmembrane region" description="Helical" evidence="8">
    <location>
        <begin position="215"/>
        <end position="248"/>
    </location>
</feature>
<feature type="transmembrane region" description="Helical" evidence="8">
    <location>
        <begin position="115"/>
        <end position="134"/>
    </location>
</feature>
<evidence type="ECO:0000256" key="2">
    <source>
        <dbReference type="ARBA" id="ARBA00005551"/>
    </source>
</evidence>
<dbReference type="SUPFAM" id="SSF51735">
    <property type="entry name" value="NAD(P)-binding Rossmann-fold domains"/>
    <property type="match status" value="1"/>
</dbReference>
<evidence type="ECO:0000256" key="1">
    <source>
        <dbReference type="ARBA" id="ARBA00004141"/>
    </source>
</evidence>
<feature type="transmembrane region" description="Helical" evidence="8">
    <location>
        <begin position="185"/>
        <end position="203"/>
    </location>
</feature>
<feature type="transmembrane region" description="Helical" evidence="8">
    <location>
        <begin position="7"/>
        <end position="34"/>
    </location>
</feature>
<dbReference type="GO" id="GO:0016020">
    <property type="term" value="C:membrane"/>
    <property type="evidence" value="ECO:0007669"/>
    <property type="project" value="UniProtKB-SubCell"/>
</dbReference>
<comment type="caution">
    <text evidence="11">The sequence shown here is derived from an EMBL/GenBank/DDBJ whole genome shotgun (WGS) entry which is preliminary data.</text>
</comment>
<accession>A0A6N6N4P4</accession>
<feature type="transmembrane region" description="Helical" evidence="8">
    <location>
        <begin position="268"/>
        <end position="287"/>
    </location>
</feature>
<comment type="subcellular location">
    <subcellularLocation>
        <location evidence="1">Membrane</location>
        <topology evidence="1">Multi-pass membrane protein</topology>
    </subcellularLocation>
</comment>
<keyword evidence="7 8" id="KW-0472">Membrane</keyword>
<feature type="transmembrane region" description="Helical" evidence="8">
    <location>
        <begin position="354"/>
        <end position="372"/>
    </location>
</feature>
<feature type="transmembrane region" description="Helical" evidence="8">
    <location>
        <begin position="84"/>
        <end position="103"/>
    </location>
</feature>
<feature type="domain" description="RCK C-terminal" evidence="10">
    <location>
        <begin position="568"/>
        <end position="652"/>
    </location>
</feature>
<dbReference type="PROSITE" id="PS51202">
    <property type="entry name" value="RCK_C"/>
    <property type="match status" value="1"/>
</dbReference>
<dbReference type="RefSeq" id="WP_151150793.1">
    <property type="nucleotide sequence ID" value="NZ_WAIE01000003.1"/>
</dbReference>
<reference evidence="11 12" key="1">
    <citation type="journal article" date="2017" name="Int. J. Syst. Evol. Microbiol.">
        <title>Desulfovibrio senegalensis sp. nov., a mesophilic sulfate reducer isolated from marine sediment.</title>
        <authorList>
            <person name="Thioye A."/>
            <person name="Gam Z.B.A."/>
            <person name="Mbengue M."/>
            <person name="Cayol J.L."/>
            <person name="Joseph-Bartoli M."/>
            <person name="Toure-Kane C."/>
            <person name="Labat M."/>
        </authorList>
    </citation>
    <scope>NUCLEOTIDE SEQUENCE [LARGE SCALE GENOMIC DNA]</scope>
    <source>
        <strain evidence="11 12">DSM 101509</strain>
    </source>
</reference>
<keyword evidence="3" id="KW-0813">Transport</keyword>
<keyword evidence="4" id="KW-0406">Ion transport</keyword>
<keyword evidence="12" id="KW-1185">Reference proteome</keyword>
<dbReference type="Pfam" id="PF02080">
    <property type="entry name" value="TrkA_C"/>
    <property type="match status" value="1"/>
</dbReference>
<feature type="transmembrane region" description="Helical" evidence="8">
    <location>
        <begin position="294"/>
        <end position="315"/>
    </location>
</feature>
<evidence type="ECO:0000313" key="12">
    <source>
        <dbReference type="Proteomes" id="UP000438699"/>
    </source>
</evidence>
<dbReference type="OrthoDB" id="9781411at2"/>
<dbReference type="GO" id="GO:0015297">
    <property type="term" value="F:antiporter activity"/>
    <property type="evidence" value="ECO:0007669"/>
    <property type="project" value="InterPro"/>
</dbReference>
<feature type="transmembrane region" description="Helical" evidence="8">
    <location>
        <begin position="321"/>
        <end position="342"/>
    </location>
</feature>
<dbReference type="InterPro" id="IPR036291">
    <property type="entry name" value="NAD(P)-bd_dom_sf"/>
</dbReference>
<sequence length="663" mass="71635">MGIATDIILIVVFAFFCGMIMQRIGQPLILGYILAGVLLGPNTGGYTVSGVHEIELLAEIGIALLLFALGLEFSFKDLKPVRKVALIGTPLQMLLTILLGYGAGQVMGLDWRSSIWLGGLISFSSTMVLLKTLMNQGWMGTLSSKVMVGMLIVQDLAVVPLMIALPELNDPMVGLPKLGIAALKAGAFLACMIVLGTRLLPWLLGRIASVGSRELFLIAIAAIGLGVGYLTYLVGLSFAFGAFVAGLVLSESDYGHQALSDIMPLRDIFGLLFFSSVGMLFDPEFLVNHLSTVLLLLLVVCVGKGLVMAMISALFKYRNVVPLAVGLGLFQVGEFAFVLARLGVSTQSISQEMYSLVLTITILSMALTPIVSGQTERLYRLRKRWFRHEQHESVNIPEKGLRNHAVILGGGRIGFQVAEILKRLGKSFVVVEHDQRRFEQLKQDGLPVLFGDATQHAVLEAAGIDTAALAVVTVPGFVTARSIITMIKQEHASVGIVTRSSGHDEVVKMHALGVSGTALPELEGSLEMARQSLRHLNMSPMEILRRTDAIRQEIYSQMCGKDQDYRELSQLRSAEREFDLQWVRLPEQGGLTNLSIDDANIRKHTGATIVGVVRDGVLQTNPGAGFVFRGGDRIAIIGSDEAREAFCILSESGCCDGTSSAPA</sequence>
<dbReference type="GO" id="GO:1902600">
    <property type="term" value="P:proton transmembrane transport"/>
    <property type="evidence" value="ECO:0007669"/>
    <property type="project" value="InterPro"/>
</dbReference>
<dbReference type="InterPro" id="IPR038770">
    <property type="entry name" value="Na+/solute_symporter_sf"/>
</dbReference>
<keyword evidence="4" id="KW-0630">Potassium</keyword>
<dbReference type="PROSITE" id="PS51201">
    <property type="entry name" value="RCK_N"/>
    <property type="match status" value="1"/>
</dbReference>
<evidence type="ECO:0000256" key="5">
    <source>
        <dbReference type="ARBA" id="ARBA00022692"/>
    </source>
</evidence>
<evidence type="ECO:0000259" key="10">
    <source>
        <dbReference type="PROSITE" id="PS51202"/>
    </source>
</evidence>
<keyword evidence="5 8" id="KW-0812">Transmembrane</keyword>
<evidence type="ECO:0000313" key="11">
    <source>
        <dbReference type="EMBL" id="KAB1441701.1"/>
    </source>
</evidence>
<dbReference type="Pfam" id="PF02254">
    <property type="entry name" value="TrkA_N"/>
    <property type="match status" value="1"/>
</dbReference>
<feature type="transmembrane region" description="Helical" evidence="8">
    <location>
        <begin position="146"/>
        <end position="165"/>
    </location>
</feature>
<dbReference type="EMBL" id="WAIE01000003">
    <property type="protein sequence ID" value="KAB1441701.1"/>
    <property type="molecule type" value="Genomic_DNA"/>
</dbReference>
<keyword evidence="4" id="KW-0633">Potassium transport</keyword>
<evidence type="ECO:0000256" key="6">
    <source>
        <dbReference type="ARBA" id="ARBA00022989"/>
    </source>
</evidence>
<dbReference type="GO" id="GO:0006813">
    <property type="term" value="P:potassium ion transport"/>
    <property type="evidence" value="ECO:0007669"/>
    <property type="project" value="UniProtKB-KW"/>
</dbReference>
<evidence type="ECO:0000259" key="9">
    <source>
        <dbReference type="PROSITE" id="PS51201"/>
    </source>
</evidence>
<dbReference type="Gene3D" id="1.20.1530.20">
    <property type="match status" value="1"/>
</dbReference>
<dbReference type="Proteomes" id="UP000438699">
    <property type="component" value="Unassembled WGS sequence"/>
</dbReference>